<accession>A0ABR2BF00</accession>
<comment type="caution">
    <text evidence="2">The sequence shown here is derived from an EMBL/GenBank/DDBJ whole genome shotgun (WGS) entry which is preliminary data.</text>
</comment>
<name>A0ABR2BF00_9ROSI</name>
<feature type="region of interest" description="Disordered" evidence="1">
    <location>
        <begin position="1"/>
        <end position="22"/>
    </location>
</feature>
<dbReference type="EMBL" id="JBBPBM010000128">
    <property type="protein sequence ID" value="KAK8505437.1"/>
    <property type="molecule type" value="Genomic_DNA"/>
</dbReference>
<dbReference type="Proteomes" id="UP001472677">
    <property type="component" value="Unassembled WGS sequence"/>
</dbReference>
<sequence length="101" mass="11734">MIDGEGCLGRDFNDDEKGNMSSGNKGFLMEESLDWWFGRVLFEWGVVWLAENGSIDGMRVQWTRAVDGELQWLWESSIVVMGGEVERFFFFVFYDEDNKGE</sequence>
<evidence type="ECO:0000313" key="3">
    <source>
        <dbReference type="Proteomes" id="UP001472677"/>
    </source>
</evidence>
<reference evidence="2 3" key="1">
    <citation type="journal article" date="2024" name="G3 (Bethesda)">
        <title>Genome assembly of Hibiscus sabdariffa L. provides insights into metabolisms of medicinal natural products.</title>
        <authorList>
            <person name="Kim T."/>
        </authorList>
    </citation>
    <scope>NUCLEOTIDE SEQUENCE [LARGE SCALE GENOMIC DNA]</scope>
    <source>
        <strain evidence="2">TK-2024</strain>
        <tissue evidence="2">Old leaves</tissue>
    </source>
</reference>
<evidence type="ECO:0000256" key="1">
    <source>
        <dbReference type="SAM" id="MobiDB-lite"/>
    </source>
</evidence>
<evidence type="ECO:0000313" key="2">
    <source>
        <dbReference type="EMBL" id="KAK8505437.1"/>
    </source>
</evidence>
<gene>
    <name evidence="2" type="ORF">V6N12_067403</name>
</gene>
<organism evidence="2 3">
    <name type="scientific">Hibiscus sabdariffa</name>
    <name type="common">roselle</name>
    <dbReference type="NCBI Taxonomy" id="183260"/>
    <lineage>
        <taxon>Eukaryota</taxon>
        <taxon>Viridiplantae</taxon>
        <taxon>Streptophyta</taxon>
        <taxon>Embryophyta</taxon>
        <taxon>Tracheophyta</taxon>
        <taxon>Spermatophyta</taxon>
        <taxon>Magnoliopsida</taxon>
        <taxon>eudicotyledons</taxon>
        <taxon>Gunneridae</taxon>
        <taxon>Pentapetalae</taxon>
        <taxon>rosids</taxon>
        <taxon>malvids</taxon>
        <taxon>Malvales</taxon>
        <taxon>Malvaceae</taxon>
        <taxon>Malvoideae</taxon>
        <taxon>Hibiscus</taxon>
    </lineage>
</organism>
<keyword evidence="3" id="KW-1185">Reference proteome</keyword>
<protein>
    <submittedName>
        <fullName evidence="2">Uncharacterized protein</fullName>
    </submittedName>
</protein>
<proteinExistence type="predicted"/>